<dbReference type="PANTHER" id="PTHR33886">
    <property type="entry name" value="UNSATURATED RHAMNOGALACTURONAN HYDROLASE (EUROFUNG)"/>
    <property type="match status" value="1"/>
</dbReference>
<organism evidence="2 3">
    <name type="scientific">Zunongwangia atlantica 22II14-10F7</name>
    <dbReference type="NCBI Taxonomy" id="1185767"/>
    <lineage>
        <taxon>Bacteria</taxon>
        <taxon>Pseudomonadati</taxon>
        <taxon>Bacteroidota</taxon>
        <taxon>Flavobacteriia</taxon>
        <taxon>Flavobacteriales</taxon>
        <taxon>Flavobacteriaceae</taxon>
        <taxon>Zunongwangia</taxon>
    </lineage>
</organism>
<dbReference type="Gene3D" id="1.50.10.10">
    <property type="match status" value="1"/>
</dbReference>
<dbReference type="InterPro" id="IPR010905">
    <property type="entry name" value="Glyco_hydro_88"/>
</dbReference>
<sequence length="444" mass="50122">MKNQIITLLLFLIALNGHKAYSQINDVTTPLHNLKPNYVIPYKVPEINEVENALDKVYHFLENSTASTLINSSKKEVRNLKEVDANTTFAPSSFRLTSYEWGVTYAGMLHATEATGQQYFQDYTKSRLKLISDLAISLKDKNVEKKTAVHSVLKPDALDDAGALCAAMIKAERAGLNLELEPLILNFIEYISEKQFRFPDGTLARNRPQKNTLWLDDLFMSVPALAQMGKFTGEDKYFDDAVNQVKQFSKRMFNKEKGIYMHGWVESMNIKPEFHWARANGWAVMAMIELLEVLPENHPGREDVLEQLRLHIQGLASYQDATGFWHQLIDRNDSYLETSATAIYTYAIAKAINNGYVNEMTYGPMVLLAWNAVETKIDKDGTVDGTCVGTGMGFDPAFYYHRPTHKYAAHGYGPVLLAGAEIIKLLKNENFQIDDSAIQLSKAN</sequence>
<dbReference type="GO" id="GO:0005975">
    <property type="term" value="P:carbohydrate metabolic process"/>
    <property type="evidence" value="ECO:0007669"/>
    <property type="project" value="InterPro"/>
</dbReference>
<comment type="caution">
    <text evidence="2">The sequence shown here is derived from an EMBL/GenBank/DDBJ whole genome shotgun (WGS) entry which is preliminary data.</text>
</comment>
<dbReference type="PANTHER" id="PTHR33886:SF8">
    <property type="entry name" value="UNSATURATED RHAMNOGALACTURONAN HYDROLASE (EUROFUNG)"/>
    <property type="match status" value="1"/>
</dbReference>
<name>A0A1Y1T6D6_9FLAO</name>
<evidence type="ECO:0000313" key="3">
    <source>
        <dbReference type="Proteomes" id="UP000192746"/>
    </source>
</evidence>
<evidence type="ECO:0000256" key="1">
    <source>
        <dbReference type="ARBA" id="ARBA00022801"/>
    </source>
</evidence>
<keyword evidence="1 2" id="KW-0378">Hydrolase</keyword>
<dbReference type="RefSeq" id="WP_084840834.1">
    <property type="nucleotide sequence ID" value="NZ_ARYN01000005.1"/>
</dbReference>
<dbReference type="InterPro" id="IPR008928">
    <property type="entry name" value="6-hairpin_glycosidase_sf"/>
</dbReference>
<dbReference type="SUPFAM" id="SSF48208">
    <property type="entry name" value="Six-hairpin glycosidases"/>
    <property type="match status" value="1"/>
</dbReference>
<gene>
    <name evidence="2" type="ORF">IIF7_06271</name>
</gene>
<proteinExistence type="predicted"/>
<dbReference type="Pfam" id="PF07470">
    <property type="entry name" value="Glyco_hydro_88"/>
    <property type="match status" value="1"/>
</dbReference>
<dbReference type="Proteomes" id="UP000192746">
    <property type="component" value="Unassembled WGS sequence"/>
</dbReference>
<dbReference type="OrthoDB" id="6381507at2"/>
<reference evidence="2 3" key="1">
    <citation type="submission" date="2013-04" db="EMBL/GenBank/DDBJ databases">
        <title>Zunongwangia sp. 22II14-10F7 Genome Sequencing.</title>
        <authorList>
            <person name="Lai Q."/>
            <person name="Shao Z."/>
        </authorList>
    </citation>
    <scope>NUCLEOTIDE SEQUENCE [LARGE SCALE GENOMIC DNA]</scope>
    <source>
        <strain evidence="2 3">22II14-10F7</strain>
    </source>
</reference>
<evidence type="ECO:0000313" key="2">
    <source>
        <dbReference type="EMBL" id="ORL46154.1"/>
    </source>
</evidence>
<dbReference type="AlphaFoldDB" id="A0A1Y1T6D6"/>
<dbReference type="InterPro" id="IPR052043">
    <property type="entry name" value="PolySaccharide_Degr_Enz"/>
</dbReference>
<keyword evidence="3" id="KW-1185">Reference proteome</keyword>
<dbReference type="STRING" id="1185767.IIF7_06271"/>
<dbReference type="EMBL" id="ARYN01000005">
    <property type="protein sequence ID" value="ORL46154.1"/>
    <property type="molecule type" value="Genomic_DNA"/>
</dbReference>
<dbReference type="GO" id="GO:0016787">
    <property type="term" value="F:hydrolase activity"/>
    <property type="evidence" value="ECO:0007669"/>
    <property type="project" value="UniProtKB-KW"/>
</dbReference>
<dbReference type="InterPro" id="IPR012341">
    <property type="entry name" value="6hp_glycosidase-like_sf"/>
</dbReference>
<accession>A0A1Y1T6D6</accession>
<protein>
    <submittedName>
        <fullName evidence="2">Glycoside hydrolase family protein</fullName>
    </submittedName>
</protein>